<evidence type="ECO:0000313" key="4">
    <source>
        <dbReference type="Proteomes" id="UP001519924"/>
    </source>
</evidence>
<comment type="similarity">
    <text evidence="1">Belongs to the UPF0065 (bug) family.</text>
</comment>
<feature type="chain" id="PRO_5046465593" evidence="2">
    <location>
        <begin position="29"/>
        <end position="333"/>
    </location>
</feature>
<keyword evidence="4" id="KW-1185">Reference proteome</keyword>
<proteinExistence type="inferred from homology"/>
<reference evidence="3 4" key="1">
    <citation type="submission" date="2021-08" db="EMBL/GenBank/DDBJ databases">
        <title>Caldovatus sediminis gen. nov., sp. nov., a moderately thermophilic bacterium isolated from a hot spring.</title>
        <authorList>
            <person name="Hu C.-J."/>
            <person name="Li W.-J."/>
            <person name="Xian W.-D."/>
        </authorList>
    </citation>
    <scope>NUCLEOTIDE SEQUENCE [LARGE SCALE GENOMIC DNA]</scope>
    <source>
        <strain evidence="3 4">SYSU G05006</strain>
    </source>
</reference>
<organism evidence="3 4">
    <name type="scientific">Caldovatus aquaticus</name>
    <dbReference type="NCBI Taxonomy" id="2865671"/>
    <lineage>
        <taxon>Bacteria</taxon>
        <taxon>Pseudomonadati</taxon>
        <taxon>Pseudomonadota</taxon>
        <taxon>Alphaproteobacteria</taxon>
        <taxon>Acetobacterales</taxon>
        <taxon>Roseomonadaceae</taxon>
        <taxon>Caldovatus</taxon>
    </lineage>
</organism>
<dbReference type="Gene3D" id="3.40.190.10">
    <property type="entry name" value="Periplasmic binding protein-like II"/>
    <property type="match status" value="1"/>
</dbReference>
<dbReference type="PANTHER" id="PTHR42928:SF5">
    <property type="entry name" value="BLR1237 PROTEIN"/>
    <property type="match status" value="1"/>
</dbReference>
<keyword evidence="2" id="KW-0732">Signal</keyword>
<dbReference type="PANTHER" id="PTHR42928">
    <property type="entry name" value="TRICARBOXYLATE-BINDING PROTEIN"/>
    <property type="match status" value="1"/>
</dbReference>
<evidence type="ECO:0000313" key="3">
    <source>
        <dbReference type="EMBL" id="MBW8268769.1"/>
    </source>
</evidence>
<feature type="signal peptide" evidence="2">
    <location>
        <begin position="1"/>
        <end position="28"/>
    </location>
</feature>
<accession>A0ABS7EZN7</accession>
<name>A0ABS7EZN7_9PROT</name>
<dbReference type="Proteomes" id="UP001519924">
    <property type="component" value="Unassembled WGS sequence"/>
</dbReference>
<evidence type="ECO:0000256" key="2">
    <source>
        <dbReference type="SAM" id="SignalP"/>
    </source>
</evidence>
<dbReference type="RefSeq" id="WP_220116270.1">
    <property type="nucleotide sequence ID" value="NZ_JAHZUY010000006.1"/>
</dbReference>
<protein>
    <submittedName>
        <fullName evidence="3">Tripartite tricarboxylate transporter substrate binding protein</fullName>
    </submittedName>
</protein>
<dbReference type="Pfam" id="PF03401">
    <property type="entry name" value="TctC"/>
    <property type="match status" value="1"/>
</dbReference>
<dbReference type="SUPFAM" id="SSF53850">
    <property type="entry name" value="Periplasmic binding protein-like II"/>
    <property type="match status" value="1"/>
</dbReference>
<dbReference type="InterPro" id="IPR042100">
    <property type="entry name" value="Bug_dom1"/>
</dbReference>
<dbReference type="CDD" id="cd13578">
    <property type="entry name" value="PBP2_Bug27"/>
    <property type="match status" value="1"/>
</dbReference>
<dbReference type="PROSITE" id="PS51318">
    <property type="entry name" value="TAT"/>
    <property type="match status" value="1"/>
</dbReference>
<dbReference type="EMBL" id="JAHZUY010000006">
    <property type="protein sequence ID" value="MBW8268769.1"/>
    <property type="molecule type" value="Genomic_DNA"/>
</dbReference>
<gene>
    <name evidence="3" type="ORF">K1J50_04650</name>
</gene>
<dbReference type="PIRSF" id="PIRSF017082">
    <property type="entry name" value="YflP"/>
    <property type="match status" value="1"/>
</dbReference>
<dbReference type="InterPro" id="IPR006311">
    <property type="entry name" value="TAT_signal"/>
</dbReference>
<dbReference type="InterPro" id="IPR005064">
    <property type="entry name" value="BUG"/>
</dbReference>
<dbReference type="Gene3D" id="3.40.190.150">
    <property type="entry name" value="Bordetella uptake gene, domain 1"/>
    <property type="match status" value="1"/>
</dbReference>
<evidence type="ECO:0000256" key="1">
    <source>
        <dbReference type="ARBA" id="ARBA00006987"/>
    </source>
</evidence>
<comment type="caution">
    <text evidence="3">The sequence shown here is derived from an EMBL/GenBank/DDBJ whole genome shotgun (WGS) entry which is preliminary data.</text>
</comment>
<sequence length="333" mass="35548">MLRRRQLALALGLGASAAAAGAGRPALAQGAAANWPSQPVRLIVPFAAGGPTDIPARLIADELSKILPQRVIVENRTGSGVVVGTEVVAKAPKDGHTVLYTTIAHSVLPALFQRLPFDPVADFTPVVLVGQIPMILLVNKDVPARTLPELIRLLRENPGKYDYASSGNGGAVHLATELFLARAGGLKVNHIPYRGSSAAMPDVINGRVAMIVDVAAGALPYAQRGELRALAISTRERAPFAPDLPTFVEGGVPDYEAYTWHMMLVPAGTPQPVVQALNAAVNRVLQQEHVRRRLTEMTMQLASDTTPEGAVRWMRAEMDKWGAIIRQAGITVN</sequence>